<evidence type="ECO:0000259" key="4">
    <source>
        <dbReference type="Pfam" id="PF00496"/>
    </source>
</evidence>
<evidence type="ECO:0000256" key="2">
    <source>
        <dbReference type="SAM" id="MobiDB-lite"/>
    </source>
</evidence>
<dbReference type="Proteomes" id="UP000245998">
    <property type="component" value="Unassembled WGS sequence"/>
</dbReference>
<dbReference type="SUPFAM" id="SSF53850">
    <property type="entry name" value="Periplasmic binding protein-like II"/>
    <property type="match status" value="1"/>
</dbReference>
<comment type="caution">
    <text evidence="5">The sequence shown here is derived from an EMBL/GenBank/DDBJ whole genome shotgun (WGS) entry which is preliminary data.</text>
</comment>
<feature type="compositionally biased region" description="Polar residues" evidence="2">
    <location>
        <begin position="30"/>
        <end position="40"/>
    </location>
</feature>
<dbReference type="InterPro" id="IPR039424">
    <property type="entry name" value="SBP_5"/>
</dbReference>
<keyword evidence="1 3" id="KW-0732">Signal</keyword>
<dbReference type="Gene3D" id="3.40.190.10">
    <property type="entry name" value="Periplasmic binding protein-like II"/>
    <property type="match status" value="1"/>
</dbReference>
<evidence type="ECO:0000313" key="6">
    <source>
        <dbReference type="Proteomes" id="UP000245998"/>
    </source>
</evidence>
<reference evidence="5 6" key="1">
    <citation type="submission" date="2018-04" db="EMBL/GenBank/DDBJ databases">
        <title>Camelliibacillus theae gen. nov., sp. nov., isolated from Pu'er tea.</title>
        <authorList>
            <person name="Niu L."/>
        </authorList>
    </citation>
    <scope>NUCLEOTIDE SEQUENCE [LARGE SCALE GENOMIC DNA]</scope>
    <source>
        <strain evidence="5 6">T8</strain>
    </source>
</reference>
<proteinExistence type="predicted"/>
<dbReference type="AlphaFoldDB" id="A0A2U1K0W8"/>
<feature type="compositionally biased region" description="Basic and acidic residues" evidence="2">
    <location>
        <begin position="41"/>
        <end position="53"/>
    </location>
</feature>
<dbReference type="GO" id="GO:0043190">
    <property type="term" value="C:ATP-binding cassette (ABC) transporter complex"/>
    <property type="evidence" value="ECO:0007669"/>
    <property type="project" value="InterPro"/>
</dbReference>
<protein>
    <submittedName>
        <fullName evidence="5">ABC transporter substrate-binding protein</fullName>
    </submittedName>
</protein>
<feature type="signal peptide" evidence="3">
    <location>
        <begin position="1"/>
        <end position="23"/>
    </location>
</feature>
<dbReference type="GO" id="GO:0042597">
    <property type="term" value="C:periplasmic space"/>
    <property type="evidence" value="ECO:0007669"/>
    <property type="project" value="UniProtKB-ARBA"/>
</dbReference>
<dbReference type="GO" id="GO:1904680">
    <property type="term" value="F:peptide transmembrane transporter activity"/>
    <property type="evidence" value="ECO:0007669"/>
    <property type="project" value="TreeGrafter"/>
</dbReference>
<dbReference type="GO" id="GO:0015833">
    <property type="term" value="P:peptide transport"/>
    <property type="evidence" value="ECO:0007669"/>
    <property type="project" value="TreeGrafter"/>
</dbReference>
<feature type="chain" id="PRO_5038904640" evidence="3">
    <location>
        <begin position="24"/>
        <end position="529"/>
    </location>
</feature>
<dbReference type="CDD" id="cd08496">
    <property type="entry name" value="PBP2_NikA_DppA_OppA_like_9"/>
    <property type="match status" value="1"/>
</dbReference>
<feature type="region of interest" description="Disordered" evidence="2">
    <location>
        <begin position="30"/>
        <end position="55"/>
    </location>
</feature>
<dbReference type="EMBL" id="QCZG01000018">
    <property type="protein sequence ID" value="PWA11160.1"/>
    <property type="molecule type" value="Genomic_DNA"/>
</dbReference>
<dbReference type="Gene3D" id="3.90.76.10">
    <property type="entry name" value="Dipeptide-binding Protein, Domain 1"/>
    <property type="match status" value="1"/>
</dbReference>
<dbReference type="RefSeq" id="WP_116554755.1">
    <property type="nucleotide sequence ID" value="NZ_QCZG01000018.1"/>
</dbReference>
<gene>
    <name evidence="5" type="ORF">DCC39_10000</name>
</gene>
<dbReference type="PANTHER" id="PTHR30290:SF38">
    <property type="entry name" value="D,D-DIPEPTIDE-BINDING PERIPLASMIC PROTEIN DDPA-RELATED"/>
    <property type="match status" value="1"/>
</dbReference>
<accession>A0A2U1K0W8</accession>
<dbReference type="PROSITE" id="PS51257">
    <property type="entry name" value="PROKAR_LIPOPROTEIN"/>
    <property type="match status" value="1"/>
</dbReference>
<dbReference type="InterPro" id="IPR000914">
    <property type="entry name" value="SBP_5_dom"/>
</dbReference>
<dbReference type="InterPro" id="IPR030678">
    <property type="entry name" value="Peptide/Ni-bd"/>
</dbReference>
<dbReference type="PIRSF" id="PIRSF002741">
    <property type="entry name" value="MppA"/>
    <property type="match status" value="1"/>
</dbReference>
<name>A0A2U1K0W8_9BACI</name>
<evidence type="ECO:0000313" key="5">
    <source>
        <dbReference type="EMBL" id="PWA11160.1"/>
    </source>
</evidence>
<evidence type="ECO:0000256" key="1">
    <source>
        <dbReference type="ARBA" id="ARBA00022729"/>
    </source>
</evidence>
<feature type="domain" description="Solute-binding protein family 5" evidence="4">
    <location>
        <begin position="100"/>
        <end position="446"/>
    </location>
</feature>
<dbReference type="OrthoDB" id="9796817at2"/>
<sequence length="529" mass="58548">MNQKSTSFIVKILFLFTFALLIAGCSSNSGSGEATSQSKEGSTKEANKSEEGAPKQGGEVTIAYYTDASNYDPIKGSSGSDHALLWPIYDTLISFNAELEPQPGLAESWEYTDDKTLELHLREGVTFHDGTEFDAEAVKFNIERNNSDESNVSDLENIDSVEVVDDLTVKLHLKRPDSSLLLSLSDRGGMMVSPTAVKGDGEDFSQNPIGAGPFKRVSHTPNGEVVYEKYEDYWKDGEPYLDKITVKIIADENTRINALKSGEVDYAESISSSNVQNLKNDANIVLKDVLPVRFRLIYINTSMPPFDNKNVRQAVLHGIDREAIIQGINFGAGEGATQVFPKEYWASDPNMEIEYEPEKSKQLLEEAGVENVSFTMVTNALAQDTKIADAIKGQLKEIGINVEVQPMEVNKATATYFSEKKVPALFSAWTGRPDPQMTVNYLFNQDTFFNTGGKTTDEIASLISEAASTYEQEDRPALYQEISKKAILEEAIAIPVIFEPITEAMNPKVKGFEPNRIGKPIFSTIWMEE</sequence>
<evidence type="ECO:0000256" key="3">
    <source>
        <dbReference type="SAM" id="SignalP"/>
    </source>
</evidence>
<dbReference type="Gene3D" id="3.10.105.10">
    <property type="entry name" value="Dipeptide-binding Protein, Domain 3"/>
    <property type="match status" value="1"/>
</dbReference>
<keyword evidence="6" id="KW-1185">Reference proteome</keyword>
<dbReference type="Pfam" id="PF00496">
    <property type="entry name" value="SBP_bac_5"/>
    <property type="match status" value="1"/>
</dbReference>
<organism evidence="5 6">
    <name type="scientific">Pueribacillus theae</name>
    <dbReference type="NCBI Taxonomy" id="2171751"/>
    <lineage>
        <taxon>Bacteria</taxon>
        <taxon>Bacillati</taxon>
        <taxon>Bacillota</taxon>
        <taxon>Bacilli</taxon>
        <taxon>Bacillales</taxon>
        <taxon>Bacillaceae</taxon>
        <taxon>Pueribacillus</taxon>
    </lineage>
</organism>
<dbReference type="PANTHER" id="PTHR30290">
    <property type="entry name" value="PERIPLASMIC BINDING COMPONENT OF ABC TRANSPORTER"/>
    <property type="match status" value="1"/>
</dbReference>